<comment type="caution">
    <text evidence="7">The sequence shown here is derived from an EMBL/GenBank/DDBJ whole genome shotgun (WGS) entry which is preliminary data.</text>
</comment>
<dbReference type="PANTHER" id="PTHR40079:SF4">
    <property type="entry name" value="GH26 DOMAIN-CONTAINING PROTEIN-RELATED"/>
    <property type="match status" value="1"/>
</dbReference>
<keyword evidence="5" id="KW-0732">Signal</keyword>
<dbReference type="Gene3D" id="3.20.20.80">
    <property type="entry name" value="Glycosidases"/>
    <property type="match status" value="1"/>
</dbReference>
<feature type="non-terminal residue" evidence="7">
    <location>
        <position position="241"/>
    </location>
</feature>
<dbReference type="Pfam" id="PF02156">
    <property type="entry name" value="Glyco_hydro_26"/>
    <property type="match status" value="1"/>
</dbReference>
<evidence type="ECO:0000256" key="5">
    <source>
        <dbReference type="SAM" id="SignalP"/>
    </source>
</evidence>
<feature type="domain" description="GH26" evidence="6">
    <location>
        <begin position="13"/>
        <end position="241"/>
    </location>
</feature>
<dbReference type="GO" id="GO:0006080">
    <property type="term" value="P:substituted mannan metabolic process"/>
    <property type="evidence" value="ECO:0007669"/>
    <property type="project" value="InterPro"/>
</dbReference>
<evidence type="ECO:0000256" key="3">
    <source>
        <dbReference type="ARBA" id="ARBA00023295"/>
    </source>
</evidence>
<evidence type="ECO:0000256" key="1">
    <source>
        <dbReference type="ARBA" id="ARBA00007754"/>
    </source>
</evidence>
<sequence>MTKSISLLVYFAVSATAVQQLTLGPWFWYTDNTCASWNKLMGRNYPTFEAETSIPYNVTADGTGVYLDPPAGYTDPNFMKDIRNWNDGTNASAFMTVYADQQLANGTNGLDLVSDEAIIHLAQRLGAMVNETGRALYIRWLPEMNGSWMLYGLQPTYYVSVWKRMYPIMKQYIPTVQLVWAPNYDLQPNDTSYWPGPDYVDVVGTSVYYKGFGTNGPMPASYIAESMSPVYPEYSTAYNKP</sequence>
<keyword evidence="3" id="KW-0326">Glycosidase</keyword>
<dbReference type="PANTHER" id="PTHR40079">
    <property type="entry name" value="MANNAN ENDO-1,4-BETA-MANNOSIDASE E-RELATED"/>
    <property type="match status" value="1"/>
</dbReference>
<evidence type="ECO:0000259" key="6">
    <source>
        <dbReference type="PROSITE" id="PS51764"/>
    </source>
</evidence>
<feature type="chain" id="PRO_5042269553" description="GH26 domain-containing protein" evidence="5">
    <location>
        <begin position="18"/>
        <end position="241"/>
    </location>
</feature>
<comment type="similarity">
    <text evidence="1 4">Belongs to the glycosyl hydrolase 26 family.</text>
</comment>
<dbReference type="InterPro" id="IPR022790">
    <property type="entry name" value="GH26_dom"/>
</dbReference>
<evidence type="ECO:0000313" key="8">
    <source>
        <dbReference type="Proteomes" id="UP001211907"/>
    </source>
</evidence>
<evidence type="ECO:0000256" key="4">
    <source>
        <dbReference type="PROSITE-ProRule" id="PRU01100"/>
    </source>
</evidence>
<evidence type="ECO:0000256" key="2">
    <source>
        <dbReference type="ARBA" id="ARBA00022801"/>
    </source>
</evidence>
<keyword evidence="2" id="KW-0378">Hydrolase</keyword>
<keyword evidence="8" id="KW-1185">Reference proteome</keyword>
<comment type="caution">
    <text evidence="4">Lacks conserved residue(s) required for the propagation of feature annotation.</text>
</comment>
<dbReference type="InterPro" id="IPR000805">
    <property type="entry name" value="Glyco_hydro_26"/>
</dbReference>
<organism evidence="7 8">
    <name type="scientific">Physocladia obscura</name>
    <dbReference type="NCBI Taxonomy" id="109957"/>
    <lineage>
        <taxon>Eukaryota</taxon>
        <taxon>Fungi</taxon>
        <taxon>Fungi incertae sedis</taxon>
        <taxon>Chytridiomycota</taxon>
        <taxon>Chytridiomycota incertae sedis</taxon>
        <taxon>Chytridiomycetes</taxon>
        <taxon>Chytridiales</taxon>
        <taxon>Chytriomycetaceae</taxon>
        <taxon>Physocladia</taxon>
    </lineage>
</organism>
<proteinExistence type="inferred from homology"/>
<dbReference type="AlphaFoldDB" id="A0AAD5XB36"/>
<evidence type="ECO:0000313" key="7">
    <source>
        <dbReference type="EMBL" id="KAJ3083789.1"/>
    </source>
</evidence>
<dbReference type="PROSITE" id="PS51764">
    <property type="entry name" value="GH26"/>
    <property type="match status" value="1"/>
</dbReference>
<feature type="signal peptide" evidence="5">
    <location>
        <begin position="1"/>
        <end position="17"/>
    </location>
</feature>
<dbReference type="Proteomes" id="UP001211907">
    <property type="component" value="Unassembled WGS sequence"/>
</dbReference>
<dbReference type="InterPro" id="IPR017853">
    <property type="entry name" value="GH"/>
</dbReference>
<accession>A0AAD5XB36</accession>
<dbReference type="SUPFAM" id="SSF51445">
    <property type="entry name" value="(Trans)glycosidases"/>
    <property type="match status" value="1"/>
</dbReference>
<name>A0AAD5XB36_9FUNG</name>
<dbReference type="PRINTS" id="PR00739">
    <property type="entry name" value="GLHYDRLASE26"/>
</dbReference>
<dbReference type="GO" id="GO:0016985">
    <property type="term" value="F:mannan endo-1,4-beta-mannosidase activity"/>
    <property type="evidence" value="ECO:0007669"/>
    <property type="project" value="InterPro"/>
</dbReference>
<reference evidence="7" key="1">
    <citation type="submission" date="2020-05" db="EMBL/GenBank/DDBJ databases">
        <title>Phylogenomic resolution of chytrid fungi.</title>
        <authorList>
            <person name="Stajich J.E."/>
            <person name="Amses K."/>
            <person name="Simmons R."/>
            <person name="Seto K."/>
            <person name="Myers J."/>
            <person name="Bonds A."/>
            <person name="Quandt C.A."/>
            <person name="Barry K."/>
            <person name="Liu P."/>
            <person name="Grigoriev I."/>
            <person name="Longcore J.E."/>
            <person name="James T.Y."/>
        </authorList>
    </citation>
    <scope>NUCLEOTIDE SEQUENCE</scope>
    <source>
        <strain evidence="7">JEL0513</strain>
    </source>
</reference>
<protein>
    <recommendedName>
        <fullName evidence="6">GH26 domain-containing protein</fullName>
    </recommendedName>
</protein>
<dbReference type="EMBL" id="JADGJH010004816">
    <property type="protein sequence ID" value="KAJ3083789.1"/>
    <property type="molecule type" value="Genomic_DNA"/>
</dbReference>
<gene>
    <name evidence="7" type="ORF">HK100_009403</name>
</gene>